<sequence>MITPITLIATIGTRDLMYQIKSGEWYNAGDDRMQDGDIIGEQSEVLSDLGKSTLTYRDLTHFLVENKAEYAHRVRPVILGKLLEEHLQEIQQVYLIGTDQDETVQYRTKDTLYACELIKAWLEQQKPSIAVTVVPLGRDGTNPSDFEGMFEWWSQQWEQTIKIPKKHKIWMCVKGGVGQSSEAGRISGLSRYSDLIQFFEFEQTPKKNREGIPSAYHGPYLGQNYLWDRTYQQVLRRLDRFDYVGVQELLEDYNDRADVQQVQGWVKAGVAWNQGRFDNFLTFGIGSLTQQQREQTGMFWWMAYEEMYLSWVRLSQDNTVEAFLHSFRALEALVVTWITTRYPTIVLAPADQGFVRLRREEACQVFKQDSRIVALFNSRNSNQAPNPEIDLHNYARQTILSVADRAFAESLDLAPLWNSAKDLRNQLSHQIVGISPLEMFKAWGVTNLNQWEKRMVACLNLLSDQKFVSLKQSSLFASLHHRIKTTLR</sequence>
<evidence type="ECO:0000313" key="1">
    <source>
        <dbReference type="EMBL" id="KKI99652.1"/>
    </source>
</evidence>
<dbReference type="OrthoDB" id="428676at2"/>
<protein>
    <recommendedName>
        <fullName evidence="3">CRISPR-associated protein</fullName>
    </recommendedName>
</protein>
<proteinExistence type="predicted"/>
<evidence type="ECO:0008006" key="3">
    <source>
        <dbReference type="Google" id="ProtNLM"/>
    </source>
</evidence>
<dbReference type="eggNOG" id="ENOG502Z9X4">
    <property type="taxonomic scope" value="Bacteria"/>
</dbReference>
<organism evidence="1 2">
    <name type="scientific">Prochlorothrix hollandica PCC 9006 = CALU 1027</name>
    <dbReference type="NCBI Taxonomy" id="317619"/>
    <lineage>
        <taxon>Bacteria</taxon>
        <taxon>Bacillati</taxon>
        <taxon>Cyanobacteriota</taxon>
        <taxon>Cyanophyceae</taxon>
        <taxon>Prochlorotrichales</taxon>
        <taxon>Prochlorotrichaceae</taxon>
        <taxon>Prochlorothrix</taxon>
    </lineage>
</organism>
<dbReference type="Proteomes" id="UP000034681">
    <property type="component" value="Unassembled WGS sequence"/>
</dbReference>
<comment type="caution">
    <text evidence="1">The sequence shown here is derived from an EMBL/GenBank/DDBJ whole genome shotgun (WGS) entry which is preliminary data.</text>
</comment>
<reference evidence="1" key="1">
    <citation type="submission" date="2012-04" db="EMBL/GenBank/DDBJ databases">
        <authorList>
            <person name="Borisov I.G."/>
            <person name="Ivanikova N.V."/>
            <person name="Pinevich A.V."/>
        </authorList>
    </citation>
    <scope>NUCLEOTIDE SEQUENCE</scope>
    <source>
        <strain evidence="1">CALU 1027</strain>
    </source>
</reference>
<dbReference type="EMBL" id="AJTX02000004">
    <property type="protein sequence ID" value="KKI99652.1"/>
    <property type="molecule type" value="Genomic_DNA"/>
</dbReference>
<evidence type="ECO:0000313" key="2">
    <source>
        <dbReference type="Proteomes" id="UP000034681"/>
    </source>
</evidence>
<name>A0A0M2PX30_PROHO</name>
<dbReference type="STRING" id="317619.GCA_000332315_00151"/>
<dbReference type="RefSeq" id="WP_016925484.1">
    <property type="nucleotide sequence ID" value="NZ_KB235933.1"/>
</dbReference>
<gene>
    <name evidence="1" type="ORF">PROH_07085</name>
</gene>
<accession>A0A0M2PX30</accession>
<dbReference type="AlphaFoldDB" id="A0A0M2PX30"/>
<keyword evidence="2" id="KW-1185">Reference proteome</keyword>